<dbReference type="AlphaFoldDB" id="A0A5N6X477"/>
<proteinExistence type="predicted"/>
<accession>A0A5N6X477</accession>
<organism evidence="1 2">
    <name type="scientific">Aspergillus sergii</name>
    <dbReference type="NCBI Taxonomy" id="1034303"/>
    <lineage>
        <taxon>Eukaryota</taxon>
        <taxon>Fungi</taxon>
        <taxon>Dikarya</taxon>
        <taxon>Ascomycota</taxon>
        <taxon>Pezizomycotina</taxon>
        <taxon>Eurotiomycetes</taxon>
        <taxon>Eurotiomycetidae</taxon>
        <taxon>Eurotiales</taxon>
        <taxon>Aspergillaceae</taxon>
        <taxon>Aspergillus</taxon>
        <taxon>Aspergillus subgen. Circumdati</taxon>
    </lineage>
</organism>
<gene>
    <name evidence="1" type="ORF">BDV39DRAFT_174823</name>
</gene>
<evidence type="ECO:0000313" key="1">
    <source>
        <dbReference type="EMBL" id="KAE8328004.1"/>
    </source>
</evidence>
<sequence length="68" mass="7567">MSVGRAFKGKLSTHIPPHWPILLRTAKSTPTTSNHTILKIFFPVASWFSLLSGSSLALPILHRHPHTE</sequence>
<reference evidence="2" key="1">
    <citation type="submission" date="2019-04" db="EMBL/GenBank/DDBJ databases">
        <title>Friends and foes A comparative genomics studyof 23 Aspergillus species from section Flavi.</title>
        <authorList>
            <consortium name="DOE Joint Genome Institute"/>
            <person name="Kjaerbolling I."/>
            <person name="Vesth T."/>
            <person name="Frisvad J.C."/>
            <person name="Nybo J.L."/>
            <person name="Theobald S."/>
            <person name="Kildgaard S."/>
            <person name="Isbrandt T."/>
            <person name="Kuo A."/>
            <person name="Sato A."/>
            <person name="Lyhne E.K."/>
            <person name="Kogle M.E."/>
            <person name="Wiebenga A."/>
            <person name="Kun R.S."/>
            <person name="Lubbers R.J."/>
            <person name="Makela M.R."/>
            <person name="Barry K."/>
            <person name="Chovatia M."/>
            <person name="Clum A."/>
            <person name="Daum C."/>
            <person name="Haridas S."/>
            <person name="He G."/>
            <person name="LaButti K."/>
            <person name="Lipzen A."/>
            <person name="Mondo S."/>
            <person name="Riley R."/>
            <person name="Salamov A."/>
            <person name="Simmons B.A."/>
            <person name="Magnuson J.K."/>
            <person name="Henrissat B."/>
            <person name="Mortensen U.H."/>
            <person name="Larsen T.O."/>
            <person name="Devries R.P."/>
            <person name="Grigoriev I.V."/>
            <person name="Machida M."/>
            <person name="Baker S.E."/>
            <person name="Andersen M.R."/>
        </authorList>
    </citation>
    <scope>NUCLEOTIDE SEQUENCE [LARGE SCALE GENOMIC DNA]</scope>
    <source>
        <strain evidence="2">CBS 130017</strain>
    </source>
</reference>
<name>A0A5N6X477_9EURO</name>
<evidence type="ECO:0000313" key="2">
    <source>
        <dbReference type="Proteomes" id="UP000325945"/>
    </source>
</evidence>
<protein>
    <submittedName>
        <fullName evidence="1">Uncharacterized protein</fullName>
    </submittedName>
</protein>
<keyword evidence="2" id="KW-1185">Reference proteome</keyword>
<dbReference type="Proteomes" id="UP000325945">
    <property type="component" value="Unassembled WGS sequence"/>
</dbReference>
<dbReference type="EMBL" id="ML741788">
    <property type="protein sequence ID" value="KAE8328004.1"/>
    <property type="molecule type" value="Genomic_DNA"/>
</dbReference>